<dbReference type="AlphaFoldDB" id="A0A0H3FCF5"/>
<sequence>MKICIIEPCGFTRLGIFSYLIENNSLDIIDTVNISHSLNLIPEFQPDIILVNMTNHCHNAEVSEELKAFFEFRQSARIYCYVDASYPDSETPIAVTREVSILNKQALTSLLQQIAADPEAFMPINNFGLPKMLLSDQEILVMSYWMSEMPNYRIARKLNISSRTVYVHKRHLAQKIKVRNRLEFCFIYNLIKYLFWPIDDISATPISRQIKDDLQMIYKTYS</sequence>
<dbReference type="GeneID" id="95416456"/>
<name>A0A0H3FCF5_RAHSY</name>
<dbReference type="InterPro" id="IPR000792">
    <property type="entry name" value="Tscrpt_reg_LuxR_C"/>
</dbReference>
<reference evidence="4" key="1">
    <citation type="submission" date="2011-01" db="EMBL/GenBank/DDBJ databases">
        <title>Complete sequence of chromosome of Rahnella sp. Y9602.</title>
        <authorList>
            <consortium name="US DOE Joint Genome Institute"/>
            <person name="Lucas S."/>
            <person name="Copeland A."/>
            <person name="Lapidus A."/>
            <person name="Cheng J.-F."/>
            <person name="Goodwin L."/>
            <person name="Pitluck S."/>
            <person name="Lu M."/>
            <person name="Detter J.C."/>
            <person name="Han C."/>
            <person name="Tapia R."/>
            <person name="Land M."/>
            <person name="Hauser L."/>
            <person name="Kyrpides N."/>
            <person name="Ivanova N."/>
            <person name="Ovchinnikova G."/>
            <person name="Pagani I."/>
            <person name="Sobecky P.A."/>
            <person name="Martinez R.J."/>
            <person name="Woyke T."/>
        </authorList>
    </citation>
    <scope>NUCLEOTIDE SEQUENCE [LARGE SCALE GENOMIC DNA]</scope>
    <source>
        <strain evidence="4">Y9602</strain>
    </source>
</reference>
<protein>
    <submittedName>
        <fullName evidence="3">Transcriptional regulator, LuxR family</fullName>
    </submittedName>
</protein>
<dbReference type="eggNOG" id="COG2197">
    <property type="taxonomic scope" value="Bacteria"/>
</dbReference>
<dbReference type="InterPro" id="IPR016032">
    <property type="entry name" value="Sig_transdc_resp-reg_C-effctor"/>
</dbReference>
<evidence type="ECO:0000256" key="1">
    <source>
        <dbReference type="ARBA" id="ARBA00023125"/>
    </source>
</evidence>
<evidence type="ECO:0000259" key="2">
    <source>
        <dbReference type="PROSITE" id="PS50043"/>
    </source>
</evidence>
<organism evidence="3 4">
    <name type="scientific">Rahnella sp. (strain Y9602)</name>
    <dbReference type="NCBI Taxonomy" id="2703885"/>
    <lineage>
        <taxon>Bacteria</taxon>
        <taxon>Pseudomonadati</taxon>
        <taxon>Pseudomonadota</taxon>
        <taxon>Gammaproteobacteria</taxon>
        <taxon>Enterobacterales</taxon>
        <taxon>Yersiniaceae</taxon>
        <taxon>Rahnella</taxon>
    </lineage>
</organism>
<dbReference type="KEGG" id="rah:Rahaq_2970"/>
<accession>A0A0H3FCF5</accession>
<dbReference type="InterPro" id="IPR036388">
    <property type="entry name" value="WH-like_DNA-bd_sf"/>
</dbReference>
<feature type="domain" description="HTH luxR-type" evidence="2">
    <location>
        <begin position="130"/>
        <end position="192"/>
    </location>
</feature>
<reference evidence="3 4" key="2">
    <citation type="journal article" date="2012" name="J. Bacteriol.">
        <title>Complete Genome Sequence of Rahnella sp. Strain Y9602, a Gammaproteobacterium Isolate from Metal- and Radionuclide-Contaminated Soil.</title>
        <authorList>
            <person name="Martinez R.J."/>
            <person name="Bruce D."/>
            <person name="Detter C."/>
            <person name="Goodwin L.A."/>
            <person name="Han J."/>
            <person name="Han C.S."/>
            <person name="Held B."/>
            <person name="Land M.L."/>
            <person name="Mikhailova N."/>
            <person name="Nolan M."/>
            <person name="Pennacchio L."/>
            <person name="Pitluck S."/>
            <person name="Tapia R."/>
            <person name="Woyke T."/>
            <person name="Sobecky P.A."/>
        </authorList>
    </citation>
    <scope>NUCLEOTIDE SEQUENCE [LARGE SCALE GENOMIC DNA]</scope>
    <source>
        <strain evidence="3 4">Y9602</strain>
    </source>
</reference>
<dbReference type="SMART" id="SM00421">
    <property type="entry name" value="HTH_LUXR"/>
    <property type="match status" value="1"/>
</dbReference>
<dbReference type="RefSeq" id="WP_013576260.1">
    <property type="nucleotide sequence ID" value="NC_015061.1"/>
</dbReference>
<gene>
    <name evidence="3" type="ordered locus">Rahaq_2970</name>
</gene>
<dbReference type="GO" id="GO:0003677">
    <property type="term" value="F:DNA binding"/>
    <property type="evidence" value="ECO:0007669"/>
    <property type="project" value="UniProtKB-KW"/>
</dbReference>
<dbReference type="Proteomes" id="UP000007257">
    <property type="component" value="Chromosome"/>
</dbReference>
<dbReference type="EMBL" id="CP002505">
    <property type="protein sequence ID" value="ADW74564.1"/>
    <property type="molecule type" value="Genomic_DNA"/>
</dbReference>
<dbReference type="SUPFAM" id="SSF46894">
    <property type="entry name" value="C-terminal effector domain of the bipartite response regulators"/>
    <property type="match status" value="1"/>
</dbReference>
<dbReference type="Gene3D" id="1.10.10.10">
    <property type="entry name" value="Winged helix-like DNA-binding domain superfamily/Winged helix DNA-binding domain"/>
    <property type="match status" value="1"/>
</dbReference>
<dbReference type="Pfam" id="PF00196">
    <property type="entry name" value="GerE"/>
    <property type="match status" value="1"/>
</dbReference>
<dbReference type="GO" id="GO:0006355">
    <property type="term" value="P:regulation of DNA-templated transcription"/>
    <property type="evidence" value="ECO:0007669"/>
    <property type="project" value="InterPro"/>
</dbReference>
<dbReference type="OrthoDB" id="6623657at2"/>
<dbReference type="PROSITE" id="PS50043">
    <property type="entry name" value="HTH_LUXR_2"/>
    <property type="match status" value="1"/>
</dbReference>
<proteinExistence type="predicted"/>
<dbReference type="HOGENOM" id="CLU_105065_1_0_6"/>
<keyword evidence="1" id="KW-0238">DNA-binding</keyword>
<evidence type="ECO:0000313" key="3">
    <source>
        <dbReference type="EMBL" id="ADW74564.1"/>
    </source>
</evidence>
<evidence type="ECO:0000313" key="4">
    <source>
        <dbReference type="Proteomes" id="UP000007257"/>
    </source>
</evidence>
<dbReference type="CDD" id="cd06170">
    <property type="entry name" value="LuxR_C_like"/>
    <property type="match status" value="1"/>
</dbReference>